<sequence length="200" mass="22674">MKAVYTLLLILFLSSAATAQENYLDTIAQKACDCIETQKLIEQYEGEQLTMQMGVCLMTASGAYREQLMKDHDINFDRLDLEGEKLGILIGSRMAFICPNFIISAAGDGSDEEVANFSATGVITSISEKPFVVFTIKNDQGRTTDFFWLTFIASEFDLQHDFKKLVGKKVDVTYVEEELFDPRINDYRYFNHLVTLELAE</sequence>
<evidence type="ECO:0000313" key="2">
    <source>
        <dbReference type="EMBL" id="NJW51626.1"/>
    </source>
</evidence>
<feature type="signal peptide" evidence="1">
    <location>
        <begin position="1"/>
        <end position="19"/>
    </location>
</feature>
<dbReference type="EMBL" id="JAAVJR010000001">
    <property type="protein sequence ID" value="NJW51626.1"/>
    <property type="molecule type" value="Genomic_DNA"/>
</dbReference>
<keyword evidence="3" id="KW-1185">Reference proteome</keyword>
<proteinExistence type="predicted"/>
<keyword evidence="1" id="KW-0732">Signal</keyword>
<protein>
    <submittedName>
        <fullName evidence="2">Uncharacterized protein</fullName>
    </submittedName>
</protein>
<dbReference type="RefSeq" id="WP_168136780.1">
    <property type="nucleotide sequence ID" value="NZ_JAAVJR010000001.1"/>
</dbReference>
<reference evidence="2 3" key="1">
    <citation type="submission" date="2020-03" db="EMBL/GenBank/DDBJ databases">
        <title>Salinimicrobium sp. nov, isolated from SCS.</title>
        <authorList>
            <person name="Cao W.R."/>
        </authorList>
    </citation>
    <scope>NUCLEOTIDE SEQUENCE [LARGE SCALE GENOMIC DNA]</scope>
    <source>
        <strain evidence="3">J15B91</strain>
    </source>
</reference>
<accession>A0ABX1CZ82</accession>
<organism evidence="2 3">
    <name type="scientific">Salinimicrobium oceani</name>
    <dbReference type="NCBI Taxonomy" id="2722702"/>
    <lineage>
        <taxon>Bacteria</taxon>
        <taxon>Pseudomonadati</taxon>
        <taxon>Bacteroidota</taxon>
        <taxon>Flavobacteriia</taxon>
        <taxon>Flavobacteriales</taxon>
        <taxon>Flavobacteriaceae</taxon>
        <taxon>Salinimicrobium</taxon>
    </lineage>
</organism>
<evidence type="ECO:0000313" key="3">
    <source>
        <dbReference type="Proteomes" id="UP000703674"/>
    </source>
</evidence>
<gene>
    <name evidence="2" type="ORF">HC175_01690</name>
</gene>
<feature type="chain" id="PRO_5047347173" evidence="1">
    <location>
        <begin position="20"/>
        <end position="200"/>
    </location>
</feature>
<evidence type="ECO:0000256" key="1">
    <source>
        <dbReference type="SAM" id="SignalP"/>
    </source>
</evidence>
<name>A0ABX1CZ82_9FLAO</name>
<comment type="caution">
    <text evidence="2">The sequence shown here is derived from an EMBL/GenBank/DDBJ whole genome shotgun (WGS) entry which is preliminary data.</text>
</comment>
<dbReference type="Proteomes" id="UP000703674">
    <property type="component" value="Unassembled WGS sequence"/>
</dbReference>